<feature type="compositionally biased region" description="Acidic residues" evidence="1">
    <location>
        <begin position="10"/>
        <end position="25"/>
    </location>
</feature>
<evidence type="ECO:0000256" key="1">
    <source>
        <dbReference type="SAM" id="MobiDB-lite"/>
    </source>
</evidence>
<evidence type="ECO:0000313" key="3">
    <source>
        <dbReference type="Proteomes" id="UP001623348"/>
    </source>
</evidence>
<feature type="region of interest" description="Disordered" evidence="1">
    <location>
        <begin position="1"/>
        <end position="25"/>
    </location>
</feature>
<keyword evidence="3" id="KW-1185">Reference proteome</keyword>
<dbReference type="Proteomes" id="UP001623348">
    <property type="component" value="Unassembled WGS sequence"/>
</dbReference>
<accession>A0ABC9VSS1</accession>
<evidence type="ECO:0000313" key="2">
    <source>
        <dbReference type="EMBL" id="GAB0176208.1"/>
    </source>
</evidence>
<comment type="caution">
    <text evidence="2">The sequence shown here is derived from an EMBL/GenBank/DDBJ whole genome shotgun (WGS) entry which is preliminary data.</text>
</comment>
<name>A0ABC9VSS1_GRUJA</name>
<dbReference type="EMBL" id="BAAFJT010000001">
    <property type="protein sequence ID" value="GAB0176208.1"/>
    <property type="molecule type" value="Genomic_DNA"/>
</dbReference>
<dbReference type="AlphaFoldDB" id="A0ABC9VSS1"/>
<organism evidence="2 3">
    <name type="scientific">Grus japonensis</name>
    <name type="common">Japanese crane</name>
    <name type="synonym">Red-crowned crane</name>
    <dbReference type="NCBI Taxonomy" id="30415"/>
    <lineage>
        <taxon>Eukaryota</taxon>
        <taxon>Metazoa</taxon>
        <taxon>Chordata</taxon>
        <taxon>Craniata</taxon>
        <taxon>Vertebrata</taxon>
        <taxon>Euteleostomi</taxon>
        <taxon>Archelosauria</taxon>
        <taxon>Archosauria</taxon>
        <taxon>Dinosauria</taxon>
        <taxon>Saurischia</taxon>
        <taxon>Theropoda</taxon>
        <taxon>Coelurosauria</taxon>
        <taxon>Aves</taxon>
        <taxon>Neognathae</taxon>
        <taxon>Neoaves</taxon>
        <taxon>Gruiformes</taxon>
        <taxon>Gruidae</taxon>
        <taxon>Grus</taxon>
    </lineage>
</organism>
<gene>
    <name evidence="2" type="ORF">GRJ2_000086000</name>
</gene>
<sequence length="84" mass="9536">MNAENQDVLLDLEGEEEGEEEEDDDGEIAHIFANYNKTLQQYWLIQAILLVELQPKIANFEEPTVQLECCPKGGCCNLHGEEQV</sequence>
<protein>
    <submittedName>
        <fullName evidence="2">Uncharacterized protein</fullName>
    </submittedName>
</protein>
<proteinExistence type="predicted"/>
<reference evidence="2 3" key="1">
    <citation type="submission" date="2024-06" db="EMBL/GenBank/DDBJ databases">
        <title>The draft genome of Grus japonensis, version 3.</title>
        <authorList>
            <person name="Nabeshima K."/>
            <person name="Suzuki S."/>
            <person name="Onuma M."/>
        </authorList>
    </citation>
    <scope>NUCLEOTIDE SEQUENCE [LARGE SCALE GENOMIC DNA]</scope>
    <source>
        <strain evidence="2 3">451A</strain>
    </source>
</reference>